<proteinExistence type="predicted"/>
<name>A0A1L0CTN5_9ASCO</name>
<evidence type="ECO:0000313" key="4">
    <source>
        <dbReference type="Proteomes" id="UP000183365"/>
    </source>
</evidence>
<dbReference type="EMBL" id="FQNF01000003">
    <property type="protein sequence ID" value="SGZ38087.1"/>
    <property type="molecule type" value="Genomic_DNA"/>
</dbReference>
<sequence length="330" mass="37885">MLNVTKLLIIDTPLLILKISWQISWFVLFAVYFILRTIFLVLPKGIFTFTKNYLRDLCFVIIDSFTWPINKVLGIKPIYHKDSWFNSLLSGNVLLPYSFYAQVIFSDVMYPITLNFLLVMSFGFMIGSTLYVLDKILRMLYSKKLVININPFETTRRLFDNAYNDVRWVVELVNSTLETLSEIVKPLTSLRNVDETVITTELKKVHKDYNPMTIRGTMNIIGVVKDKVFSKGNKNTDAKNIVNENNSDKPSTQGTDVSFDSMDGELTRRNIIITDSIGKHTDKNTIQRISSIDLAENLPKDFFQEKNSTKIEDSTVLNGNSTKKIENTDV</sequence>
<evidence type="ECO:0000313" key="3">
    <source>
        <dbReference type="EMBL" id="SGZ38087.1"/>
    </source>
</evidence>
<feature type="transmembrane region" description="Helical" evidence="2">
    <location>
        <begin position="83"/>
        <end position="100"/>
    </location>
</feature>
<gene>
    <name evidence="3" type="ORF">HGUI_00287</name>
</gene>
<keyword evidence="4" id="KW-1185">Reference proteome</keyword>
<protein>
    <submittedName>
        <fullName evidence="3">Uncharacterized protein</fullName>
    </submittedName>
</protein>
<feature type="compositionally biased region" description="Polar residues" evidence="1">
    <location>
        <begin position="242"/>
        <end position="258"/>
    </location>
</feature>
<dbReference type="OrthoDB" id="3972041at2759"/>
<accession>A0A1L0CTN5</accession>
<feature type="region of interest" description="Disordered" evidence="1">
    <location>
        <begin position="235"/>
        <end position="261"/>
    </location>
</feature>
<dbReference type="Proteomes" id="UP000183365">
    <property type="component" value="Unassembled WGS sequence"/>
</dbReference>
<keyword evidence="2" id="KW-0472">Membrane</keyword>
<dbReference type="VEuPathDB" id="FungiDB:HGUI_00287"/>
<keyword evidence="2" id="KW-1133">Transmembrane helix</keyword>
<dbReference type="AlphaFoldDB" id="A0A1L0CTN5"/>
<feature type="transmembrane region" description="Helical" evidence="2">
    <location>
        <begin position="112"/>
        <end position="133"/>
    </location>
</feature>
<evidence type="ECO:0000256" key="2">
    <source>
        <dbReference type="SAM" id="Phobius"/>
    </source>
</evidence>
<feature type="transmembrane region" description="Helical" evidence="2">
    <location>
        <begin position="23"/>
        <end position="42"/>
    </location>
</feature>
<organism evidence="3 4">
    <name type="scientific">Hanseniaspora guilliermondii</name>
    <dbReference type="NCBI Taxonomy" id="56406"/>
    <lineage>
        <taxon>Eukaryota</taxon>
        <taxon>Fungi</taxon>
        <taxon>Dikarya</taxon>
        <taxon>Ascomycota</taxon>
        <taxon>Saccharomycotina</taxon>
        <taxon>Saccharomycetes</taxon>
        <taxon>Saccharomycodales</taxon>
        <taxon>Saccharomycodaceae</taxon>
        <taxon>Hanseniaspora</taxon>
    </lineage>
</organism>
<evidence type="ECO:0000256" key="1">
    <source>
        <dbReference type="SAM" id="MobiDB-lite"/>
    </source>
</evidence>
<keyword evidence="2" id="KW-0812">Transmembrane</keyword>
<reference evidence="4" key="1">
    <citation type="submission" date="2016-11" db="EMBL/GenBank/DDBJ databases">
        <authorList>
            <person name="Guldener U."/>
        </authorList>
    </citation>
    <scope>NUCLEOTIDE SEQUENCE [LARGE SCALE GENOMIC DNA]</scope>
</reference>